<dbReference type="InterPro" id="IPR036414">
    <property type="entry name" value="YaeB_N_sf"/>
</dbReference>
<keyword evidence="1" id="KW-0949">S-adenosyl-L-methionine</keyword>
<accession>A0ABD1Y3H9</accession>
<dbReference type="PROSITE" id="PS51668">
    <property type="entry name" value="TSAA_2"/>
    <property type="match status" value="1"/>
</dbReference>
<name>A0ABD1Y3H9_9MARC</name>
<evidence type="ECO:0000313" key="7">
    <source>
        <dbReference type="Proteomes" id="UP001605036"/>
    </source>
</evidence>
<feature type="coiled-coil region" evidence="3">
    <location>
        <begin position="21"/>
        <end position="48"/>
    </location>
</feature>
<dbReference type="PANTHER" id="PTHR12818:SF0">
    <property type="entry name" value="TRNA (ADENINE(37)-N6)-METHYLTRANSFERASE"/>
    <property type="match status" value="1"/>
</dbReference>
<dbReference type="InterPro" id="IPR040372">
    <property type="entry name" value="YaeB-like"/>
</dbReference>
<dbReference type="FunFam" id="2.40.30.70:FF:000003">
    <property type="entry name" value="tRNA (Adenine(37)-N6)-methyltransferase isoform A"/>
    <property type="match status" value="1"/>
</dbReference>
<dbReference type="SUPFAM" id="SSF118196">
    <property type="entry name" value="YaeB-like"/>
    <property type="match status" value="1"/>
</dbReference>
<feature type="chain" id="PRO_5044770710" description="TsaA-like domain-containing protein" evidence="4">
    <location>
        <begin position="19"/>
        <end position="471"/>
    </location>
</feature>
<evidence type="ECO:0000259" key="5">
    <source>
        <dbReference type="PROSITE" id="PS51668"/>
    </source>
</evidence>
<gene>
    <name evidence="6" type="ORF">R1flu_001433</name>
</gene>
<dbReference type="Proteomes" id="UP001605036">
    <property type="component" value="Unassembled WGS sequence"/>
</dbReference>
<dbReference type="Gene3D" id="2.40.30.70">
    <property type="entry name" value="YaeB-like"/>
    <property type="match status" value="1"/>
</dbReference>
<evidence type="ECO:0000256" key="4">
    <source>
        <dbReference type="SAM" id="SignalP"/>
    </source>
</evidence>
<evidence type="ECO:0000256" key="1">
    <source>
        <dbReference type="ARBA" id="ARBA00022691"/>
    </source>
</evidence>
<proteinExistence type="inferred from homology"/>
<keyword evidence="3" id="KW-0175">Coiled coil</keyword>
<dbReference type="AlphaFoldDB" id="A0ABD1Y3H9"/>
<dbReference type="InterPro" id="IPR036413">
    <property type="entry name" value="YaeB-like_sf"/>
</dbReference>
<organism evidence="6 7">
    <name type="scientific">Riccia fluitans</name>
    <dbReference type="NCBI Taxonomy" id="41844"/>
    <lineage>
        <taxon>Eukaryota</taxon>
        <taxon>Viridiplantae</taxon>
        <taxon>Streptophyta</taxon>
        <taxon>Embryophyta</taxon>
        <taxon>Marchantiophyta</taxon>
        <taxon>Marchantiopsida</taxon>
        <taxon>Marchantiidae</taxon>
        <taxon>Marchantiales</taxon>
        <taxon>Ricciaceae</taxon>
        <taxon>Riccia</taxon>
    </lineage>
</organism>
<feature type="domain" description="TsaA-like" evidence="5">
    <location>
        <begin position="82"/>
        <end position="228"/>
    </location>
</feature>
<dbReference type="Pfam" id="PF01980">
    <property type="entry name" value="TrmO_N"/>
    <property type="match status" value="1"/>
</dbReference>
<dbReference type="PANTHER" id="PTHR12818">
    <property type="entry name" value="TRNA (ADENINE(37)-N6)-METHYLTRANSFERASE"/>
    <property type="match status" value="1"/>
</dbReference>
<dbReference type="EMBL" id="JBHFFA010000006">
    <property type="protein sequence ID" value="KAL2621228.1"/>
    <property type="molecule type" value="Genomic_DNA"/>
</dbReference>
<comment type="similarity">
    <text evidence="2">Belongs to the tRNA methyltransferase O family.</text>
</comment>
<evidence type="ECO:0000313" key="6">
    <source>
        <dbReference type="EMBL" id="KAL2621228.1"/>
    </source>
</evidence>
<dbReference type="InterPro" id="IPR023370">
    <property type="entry name" value="TrmO-like_N"/>
</dbReference>
<feature type="signal peptide" evidence="4">
    <location>
        <begin position="1"/>
        <end position="18"/>
    </location>
</feature>
<evidence type="ECO:0000256" key="3">
    <source>
        <dbReference type="SAM" id="Coils"/>
    </source>
</evidence>
<comment type="caution">
    <text evidence="6">The sequence shown here is derived from an EMBL/GenBank/DDBJ whole genome shotgun (WGS) entry which is preliminary data.</text>
</comment>
<dbReference type="CDD" id="cd09281">
    <property type="entry name" value="UPF0066"/>
    <property type="match status" value="1"/>
</dbReference>
<dbReference type="NCBIfam" id="TIGR00104">
    <property type="entry name" value="tRNA_TsaA"/>
    <property type="match status" value="1"/>
</dbReference>
<protein>
    <recommendedName>
        <fullName evidence="5">TsaA-like domain-containing protein</fullName>
    </recommendedName>
</protein>
<reference evidence="6 7" key="1">
    <citation type="submission" date="2024-09" db="EMBL/GenBank/DDBJ databases">
        <title>Chromosome-scale assembly of Riccia fluitans.</title>
        <authorList>
            <person name="Paukszto L."/>
            <person name="Sawicki J."/>
            <person name="Karawczyk K."/>
            <person name="Piernik-Szablinska J."/>
            <person name="Szczecinska M."/>
            <person name="Mazdziarz M."/>
        </authorList>
    </citation>
    <scope>NUCLEOTIDE SEQUENCE [LARGE SCALE GENOMIC DNA]</scope>
    <source>
        <strain evidence="6">Rf_01</strain>
        <tissue evidence="6">Aerial parts of the thallus</tissue>
    </source>
</reference>
<sequence>MTLTMWLLVRWAAAAVAAVTVQKWVAKTMQLERKLAEAEAALKIARRERSAERTGRIRAQRELKNALVNKKFEDANSTAFPMTPIGTVRSCFSTRNGTPRQPLLVTEARSCVVLYPGGIPVEAFEGLGQYSHCWLLYVFHDNTDLQRLWIKPGHRDFKAKIHVPRLQGSKMGVFATRSPHRPCPIGLSVAKIEGVYDGMLLLSGADIVDGTPVLDIKPYLPYVDSIPVATAPSWVKAGGSEDVLAVQAVDFSEKFTSELASSWNLMEKYSLYSSPEELQKLLKQVLSRDIRSLNQRERPHTAKLSEVSDIISRLASDSTLPVTEANGSDEESSLTAHREKFLELTRDECGEGEVLYNLVIEGINVSYTQDSEGHVVVKGCRVLQHLDTPDIRKILQRIFTVETTFQLLRYFSQISELDSVLSYLEVRITSRCHQQVGNTIIYLRSSGCEDGCKNEGGAASEVGFLGEMDFK</sequence>
<evidence type="ECO:0000256" key="2">
    <source>
        <dbReference type="ARBA" id="ARBA00033753"/>
    </source>
</evidence>
<keyword evidence="4" id="KW-0732">Signal</keyword>
<keyword evidence="7" id="KW-1185">Reference proteome</keyword>